<keyword evidence="2" id="KW-0489">Methyltransferase</keyword>
<gene>
    <name evidence="2" type="ORF">Tci_048226</name>
</gene>
<dbReference type="GO" id="GO:0008168">
    <property type="term" value="F:methyltransferase activity"/>
    <property type="evidence" value="ECO:0007669"/>
    <property type="project" value="UniProtKB-KW"/>
</dbReference>
<feature type="compositionally biased region" description="Basic and acidic residues" evidence="1">
    <location>
        <begin position="37"/>
        <end position="47"/>
    </location>
</feature>
<dbReference type="AlphaFoldDB" id="A0A6L2MQM0"/>
<evidence type="ECO:0000256" key="1">
    <source>
        <dbReference type="SAM" id="MobiDB-lite"/>
    </source>
</evidence>
<proteinExistence type="predicted"/>
<feature type="region of interest" description="Disordered" evidence="1">
    <location>
        <begin position="1"/>
        <end position="47"/>
    </location>
</feature>
<dbReference type="GO" id="GO:0032259">
    <property type="term" value="P:methylation"/>
    <property type="evidence" value="ECO:0007669"/>
    <property type="project" value="UniProtKB-KW"/>
</dbReference>
<keyword evidence="2" id="KW-0808">Transferase</keyword>
<reference evidence="2" key="1">
    <citation type="journal article" date="2019" name="Sci. Rep.">
        <title>Draft genome of Tanacetum cinerariifolium, the natural source of mosquito coil.</title>
        <authorList>
            <person name="Yamashiro T."/>
            <person name="Shiraishi A."/>
            <person name="Satake H."/>
            <person name="Nakayama K."/>
        </authorList>
    </citation>
    <scope>NUCLEOTIDE SEQUENCE</scope>
</reference>
<dbReference type="EMBL" id="BKCJ010007242">
    <property type="protein sequence ID" value="GEU76248.1"/>
    <property type="molecule type" value="Genomic_DNA"/>
</dbReference>
<sequence length="171" mass="19277">MAPSEPSIGVGDYTYHRTRRSMKRKLSSSSGQLKSRRLVETSRRHDPSAFVTDREVAENLVNLGEELELNYRSTEQLHDPNFHIVQLSSDSMTSKKSAKVSTIDLDYDTIVDQVKSSKDNVSDFTANSNDLRSHEASAHNTSKDAVRCKCKPPFMHTFSSSRGAIFESTRY</sequence>
<protein>
    <submittedName>
        <fullName evidence="2">Histone-lysine N-methyltransferase ATXR7 isoform X1</fullName>
    </submittedName>
</protein>
<accession>A0A6L2MQM0</accession>
<feature type="compositionally biased region" description="Basic residues" evidence="1">
    <location>
        <begin position="16"/>
        <end position="26"/>
    </location>
</feature>
<organism evidence="2">
    <name type="scientific">Tanacetum cinerariifolium</name>
    <name type="common">Dalmatian daisy</name>
    <name type="synonym">Chrysanthemum cinerariifolium</name>
    <dbReference type="NCBI Taxonomy" id="118510"/>
    <lineage>
        <taxon>Eukaryota</taxon>
        <taxon>Viridiplantae</taxon>
        <taxon>Streptophyta</taxon>
        <taxon>Embryophyta</taxon>
        <taxon>Tracheophyta</taxon>
        <taxon>Spermatophyta</taxon>
        <taxon>Magnoliopsida</taxon>
        <taxon>eudicotyledons</taxon>
        <taxon>Gunneridae</taxon>
        <taxon>Pentapetalae</taxon>
        <taxon>asterids</taxon>
        <taxon>campanulids</taxon>
        <taxon>Asterales</taxon>
        <taxon>Asteraceae</taxon>
        <taxon>Asteroideae</taxon>
        <taxon>Anthemideae</taxon>
        <taxon>Anthemidinae</taxon>
        <taxon>Tanacetum</taxon>
    </lineage>
</organism>
<name>A0A6L2MQM0_TANCI</name>
<comment type="caution">
    <text evidence="2">The sequence shown here is derived from an EMBL/GenBank/DDBJ whole genome shotgun (WGS) entry which is preliminary data.</text>
</comment>
<evidence type="ECO:0000313" key="2">
    <source>
        <dbReference type="EMBL" id="GEU76248.1"/>
    </source>
</evidence>